<proteinExistence type="predicted"/>
<evidence type="ECO:0000256" key="1">
    <source>
        <dbReference type="SAM" id="Phobius"/>
    </source>
</evidence>
<gene>
    <name evidence="2" type="ORF">ABS766_12325</name>
</gene>
<comment type="caution">
    <text evidence="2">The sequence shown here is derived from an EMBL/GenBank/DDBJ whole genome shotgun (WGS) entry which is preliminary data.</text>
</comment>
<reference evidence="2 3" key="1">
    <citation type="submission" date="2024-06" db="EMBL/GenBank/DDBJ databases">
        <authorList>
            <person name="Kaempfer P."/>
            <person name="Viver T."/>
        </authorList>
    </citation>
    <scope>NUCLEOTIDE SEQUENCE [LARGE SCALE GENOMIC DNA]</scope>
    <source>
        <strain evidence="2 3">ST-119</strain>
    </source>
</reference>
<keyword evidence="3" id="KW-1185">Reference proteome</keyword>
<evidence type="ECO:0000313" key="2">
    <source>
        <dbReference type="EMBL" id="MFL9845206.1"/>
    </source>
</evidence>
<keyword evidence="1" id="KW-1133">Transmembrane helix</keyword>
<dbReference type="RefSeq" id="WP_408085478.1">
    <property type="nucleotide sequence ID" value="NZ_JBELPZ010000013.1"/>
</dbReference>
<organism evidence="2 3">
    <name type="scientific">Flavobacterium rhizosphaerae</name>
    <dbReference type="NCBI Taxonomy" id="3163298"/>
    <lineage>
        <taxon>Bacteria</taxon>
        <taxon>Pseudomonadati</taxon>
        <taxon>Bacteroidota</taxon>
        <taxon>Flavobacteriia</taxon>
        <taxon>Flavobacteriales</taxon>
        <taxon>Flavobacteriaceae</taxon>
        <taxon>Flavobacterium</taxon>
    </lineage>
</organism>
<sequence>MAAHPNGSGEKEISLSDISLMVKKYREKFNDTIFNAILFVQRFIIAIVIILVAGIAYGIYLDSAPKPYDQKILVTPNFESVDYLYQEIEVINTKLSEHDYEYFSGIGIKNPGSIIKIQIEPVIDIYEFIDNVEENELNDRKFEIFRLIAESGEMDKILEDETTSKYYKNQKIVIITAGKVLEDEVITPLITHFNNAPYFQELKKQYNENLDKQIKENNLTVQYIDTLLRNYSDMRGKSSSVYFSDNSALHEVIRQKRYTLESLLKNRINVINYDSVVKVDATAINVKHKGLLINRMKIVVPLFFLFVFVCLMMFISFYKSQKKRREAIA</sequence>
<dbReference type="EMBL" id="JBELPZ010000013">
    <property type="protein sequence ID" value="MFL9845206.1"/>
    <property type="molecule type" value="Genomic_DNA"/>
</dbReference>
<keyword evidence="1" id="KW-0812">Transmembrane</keyword>
<protein>
    <recommendedName>
        <fullName evidence="4">Polysaccharide chain length determinant N-terminal domain-containing protein</fullName>
    </recommendedName>
</protein>
<name>A0ABW8Z189_9FLAO</name>
<dbReference type="Proteomes" id="UP001629156">
    <property type="component" value="Unassembled WGS sequence"/>
</dbReference>
<feature type="transmembrane region" description="Helical" evidence="1">
    <location>
        <begin position="298"/>
        <end position="318"/>
    </location>
</feature>
<evidence type="ECO:0000313" key="3">
    <source>
        <dbReference type="Proteomes" id="UP001629156"/>
    </source>
</evidence>
<keyword evidence="1" id="KW-0472">Membrane</keyword>
<evidence type="ECO:0008006" key="4">
    <source>
        <dbReference type="Google" id="ProtNLM"/>
    </source>
</evidence>
<feature type="transmembrane region" description="Helical" evidence="1">
    <location>
        <begin position="33"/>
        <end position="60"/>
    </location>
</feature>
<accession>A0ABW8Z189</accession>